<dbReference type="EMBL" id="JACHJT010000001">
    <property type="protein sequence ID" value="MBB4932922.1"/>
    <property type="molecule type" value="Genomic_DNA"/>
</dbReference>
<evidence type="ECO:0000256" key="1">
    <source>
        <dbReference type="SAM" id="MobiDB-lite"/>
    </source>
</evidence>
<evidence type="ECO:0000313" key="3">
    <source>
        <dbReference type="Proteomes" id="UP000523007"/>
    </source>
</evidence>
<organism evidence="2 3">
    <name type="scientific">Lipingzhangella halophila</name>
    <dbReference type="NCBI Taxonomy" id="1783352"/>
    <lineage>
        <taxon>Bacteria</taxon>
        <taxon>Bacillati</taxon>
        <taxon>Actinomycetota</taxon>
        <taxon>Actinomycetes</taxon>
        <taxon>Streptosporangiales</taxon>
        <taxon>Nocardiopsidaceae</taxon>
        <taxon>Lipingzhangella</taxon>
    </lineage>
</organism>
<comment type="caution">
    <text evidence="2">The sequence shown here is derived from an EMBL/GenBank/DDBJ whole genome shotgun (WGS) entry which is preliminary data.</text>
</comment>
<name>A0A7W7W3D3_9ACTN</name>
<accession>A0A7W7W3D3</accession>
<keyword evidence="3" id="KW-1185">Reference proteome</keyword>
<proteinExistence type="predicted"/>
<gene>
    <name evidence="2" type="ORF">F4561_003742</name>
</gene>
<dbReference type="RefSeq" id="WP_184580620.1">
    <property type="nucleotide sequence ID" value="NZ_JACHJT010000001.1"/>
</dbReference>
<feature type="compositionally biased region" description="Basic and acidic residues" evidence="1">
    <location>
        <begin position="52"/>
        <end position="66"/>
    </location>
</feature>
<reference evidence="2 3" key="1">
    <citation type="submission" date="2020-08" db="EMBL/GenBank/DDBJ databases">
        <title>Sequencing the genomes of 1000 actinobacteria strains.</title>
        <authorList>
            <person name="Klenk H.-P."/>
        </authorList>
    </citation>
    <scope>NUCLEOTIDE SEQUENCE [LARGE SCALE GENOMIC DNA]</scope>
    <source>
        <strain evidence="2 3">DSM 102030</strain>
    </source>
</reference>
<dbReference type="AlphaFoldDB" id="A0A7W7W3D3"/>
<sequence>MATLIAAGALLSGCGSPAASDEEEEAEYPAAITCSAFYRPVAGQSAGEEREEFTVEREDGPMRSTEDGIAGAVGAEFGELALEVSYTSGAPDGNGVLIIVTDSEGVELTRDLYQMGTPPLAEIEFGGGHGFTGLTYVTHAEAQLQYWCAATAE</sequence>
<feature type="region of interest" description="Disordered" evidence="1">
    <location>
        <begin position="43"/>
        <end position="68"/>
    </location>
</feature>
<protein>
    <submittedName>
        <fullName evidence="2">Uncharacterized protein</fullName>
    </submittedName>
</protein>
<dbReference type="Proteomes" id="UP000523007">
    <property type="component" value="Unassembled WGS sequence"/>
</dbReference>
<evidence type="ECO:0000313" key="2">
    <source>
        <dbReference type="EMBL" id="MBB4932922.1"/>
    </source>
</evidence>